<accession>A0ABM3LVK9</accession>
<dbReference type="RefSeq" id="XP_052743113.1">
    <property type="nucleotide sequence ID" value="XM_052887153.1"/>
</dbReference>
<evidence type="ECO:0000313" key="1">
    <source>
        <dbReference type="Proteomes" id="UP001652582"/>
    </source>
</evidence>
<sequence>MDSISCKTEQVDFEDQTDAKQELNTDSEYNSSDFEFIDEDQAYVSNFKITDETEACTSTLKRKLDLNTLYFNCKEHLTNNFDEDLIISDYFKSLQPAIINNYDTSYRDSHRIPNEEEYLDLFGENFAPYPLRIFENKSIGFVTRTKMHCGGVGFDMEIDEENITPEERKEAKESAQLINSMYPVENIRRHSRRTR</sequence>
<protein>
    <submittedName>
        <fullName evidence="2">Uncharacterized protein LOC112045942</fullName>
    </submittedName>
</protein>
<gene>
    <name evidence="2" type="primary">LOC112045942</name>
</gene>
<dbReference type="Proteomes" id="UP001652582">
    <property type="component" value="Chromosome 18"/>
</dbReference>
<organism evidence="1 2">
    <name type="scientific">Bicyclus anynana</name>
    <name type="common">Squinting bush brown butterfly</name>
    <dbReference type="NCBI Taxonomy" id="110368"/>
    <lineage>
        <taxon>Eukaryota</taxon>
        <taxon>Metazoa</taxon>
        <taxon>Ecdysozoa</taxon>
        <taxon>Arthropoda</taxon>
        <taxon>Hexapoda</taxon>
        <taxon>Insecta</taxon>
        <taxon>Pterygota</taxon>
        <taxon>Neoptera</taxon>
        <taxon>Endopterygota</taxon>
        <taxon>Lepidoptera</taxon>
        <taxon>Glossata</taxon>
        <taxon>Ditrysia</taxon>
        <taxon>Papilionoidea</taxon>
        <taxon>Nymphalidae</taxon>
        <taxon>Satyrinae</taxon>
        <taxon>Satyrini</taxon>
        <taxon>Mycalesina</taxon>
        <taxon>Bicyclus</taxon>
    </lineage>
</organism>
<keyword evidence="1" id="KW-1185">Reference proteome</keyword>
<proteinExistence type="predicted"/>
<evidence type="ECO:0000313" key="2">
    <source>
        <dbReference type="RefSeq" id="XP_052743113.1"/>
    </source>
</evidence>
<dbReference type="GeneID" id="112045942"/>
<name>A0ABM3LVK9_BICAN</name>
<reference evidence="2" key="1">
    <citation type="submission" date="2025-08" db="UniProtKB">
        <authorList>
            <consortium name="RefSeq"/>
        </authorList>
    </citation>
    <scope>IDENTIFICATION</scope>
</reference>